<evidence type="ECO:0000256" key="9">
    <source>
        <dbReference type="PROSITE-ProRule" id="PRU00191"/>
    </source>
</evidence>
<dbReference type="OrthoDB" id="4062651at2759"/>
<dbReference type="InterPro" id="IPR050198">
    <property type="entry name" value="Non-receptor_tyrosine_kinases"/>
</dbReference>
<dbReference type="PROSITE" id="PS00109">
    <property type="entry name" value="PROTEIN_KINASE_TYR"/>
    <property type="match status" value="1"/>
</dbReference>
<evidence type="ECO:0000256" key="1">
    <source>
        <dbReference type="ARBA" id="ARBA00022443"/>
    </source>
</evidence>
<keyword evidence="7 12" id="KW-0829">Tyrosine-protein kinase</keyword>
<protein>
    <recommendedName>
        <fullName evidence="12">Tyrosine-protein kinase</fullName>
        <ecNumber evidence="12">2.7.10.2</ecNumber>
    </recommendedName>
</protein>
<dbReference type="SMART" id="SM00252">
    <property type="entry name" value="SH2"/>
    <property type="match status" value="1"/>
</dbReference>
<evidence type="ECO:0000256" key="2">
    <source>
        <dbReference type="ARBA" id="ARBA00022679"/>
    </source>
</evidence>
<evidence type="ECO:0000259" key="15">
    <source>
        <dbReference type="PROSITE" id="PS50002"/>
    </source>
</evidence>
<evidence type="ECO:0000256" key="6">
    <source>
        <dbReference type="ARBA" id="ARBA00022999"/>
    </source>
</evidence>
<feature type="binding site" evidence="11">
    <location>
        <position position="296"/>
    </location>
    <ligand>
        <name>ATP</name>
        <dbReference type="ChEBI" id="CHEBI:30616"/>
    </ligand>
</feature>
<dbReference type="InterPro" id="IPR020635">
    <property type="entry name" value="Tyr_kinase_cat_dom"/>
</dbReference>
<dbReference type="SMART" id="SM00326">
    <property type="entry name" value="SH3"/>
    <property type="match status" value="1"/>
</dbReference>
<keyword evidence="3 11" id="KW-0547">Nucleotide-binding</keyword>
<dbReference type="CDD" id="cd11845">
    <property type="entry name" value="SH3_Src_like"/>
    <property type="match status" value="1"/>
</dbReference>
<feature type="compositionally biased region" description="Polar residues" evidence="13">
    <location>
        <begin position="56"/>
        <end position="72"/>
    </location>
</feature>
<dbReference type="PRINTS" id="PR00109">
    <property type="entry name" value="TYRKINASE"/>
</dbReference>
<dbReference type="InterPro" id="IPR000980">
    <property type="entry name" value="SH2"/>
</dbReference>
<dbReference type="FunFam" id="1.10.510.10:FF:000554">
    <property type="entry name" value="Predicted protein"/>
    <property type="match status" value="1"/>
</dbReference>
<feature type="domain" description="SH2" evidence="14">
    <location>
        <begin position="143"/>
        <end position="247"/>
    </location>
</feature>
<dbReference type="InterPro" id="IPR011009">
    <property type="entry name" value="Kinase-like_dom_sf"/>
</dbReference>
<dbReference type="FunFam" id="3.30.200.20:FF:000053">
    <property type="entry name" value="Tyrosine-protein kinase"/>
    <property type="match status" value="1"/>
</dbReference>
<dbReference type="Gene3D" id="1.10.510.10">
    <property type="entry name" value="Transferase(Phosphotransferase) domain 1"/>
    <property type="match status" value="1"/>
</dbReference>
<evidence type="ECO:0000256" key="12">
    <source>
        <dbReference type="RuleBase" id="RU362096"/>
    </source>
</evidence>
<dbReference type="STRING" id="307972.A0A2G8LIA4"/>
<evidence type="ECO:0000256" key="13">
    <source>
        <dbReference type="SAM" id="MobiDB-lite"/>
    </source>
</evidence>
<dbReference type="Gene3D" id="2.30.30.40">
    <property type="entry name" value="SH3 Domains"/>
    <property type="match status" value="1"/>
</dbReference>
<comment type="caution">
    <text evidence="17">The sequence shown here is derived from an EMBL/GenBank/DDBJ whole genome shotgun (WGS) entry which is preliminary data.</text>
</comment>
<dbReference type="InterPro" id="IPR017441">
    <property type="entry name" value="Protein_kinase_ATP_BS"/>
</dbReference>
<dbReference type="SUPFAM" id="SSF50044">
    <property type="entry name" value="SH3-domain"/>
    <property type="match status" value="1"/>
</dbReference>
<keyword evidence="6 9" id="KW-0727">SH2 domain</keyword>
<evidence type="ECO:0000259" key="16">
    <source>
        <dbReference type="PROSITE" id="PS50011"/>
    </source>
</evidence>
<comment type="catalytic activity">
    <reaction evidence="8 12">
        <text>L-tyrosyl-[protein] + ATP = O-phospho-L-tyrosyl-[protein] + ADP + H(+)</text>
        <dbReference type="Rhea" id="RHEA:10596"/>
        <dbReference type="Rhea" id="RHEA-COMP:10136"/>
        <dbReference type="Rhea" id="RHEA-COMP:20101"/>
        <dbReference type="ChEBI" id="CHEBI:15378"/>
        <dbReference type="ChEBI" id="CHEBI:30616"/>
        <dbReference type="ChEBI" id="CHEBI:46858"/>
        <dbReference type="ChEBI" id="CHEBI:61978"/>
        <dbReference type="ChEBI" id="CHEBI:456216"/>
        <dbReference type="EC" id="2.7.10.2"/>
    </reaction>
</comment>
<evidence type="ECO:0000256" key="10">
    <source>
        <dbReference type="PROSITE-ProRule" id="PRU00192"/>
    </source>
</evidence>
<feature type="domain" description="SH3" evidence="15">
    <location>
        <begin position="76"/>
        <end position="137"/>
    </location>
</feature>
<dbReference type="GO" id="GO:0005524">
    <property type="term" value="F:ATP binding"/>
    <property type="evidence" value="ECO:0007669"/>
    <property type="project" value="UniProtKB-UniRule"/>
</dbReference>
<dbReference type="AlphaFoldDB" id="A0A2G8LIA4"/>
<dbReference type="SUPFAM" id="SSF56112">
    <property type="entry name" value="Protein kinase-like (PK-like)"/>
    <property type="match status" value="1"/>
</dbReference>
<keyword evidence="4 12" id="KW-0418">Kinase</keyword>
<keyword evidence="1 10" id="KW-0728">SH3 domain</keyword>
<organism evidence="17 18">
    <name type="scientific">Stichopus japonicus</name>
    <name type="common">Sea cucumber</name>
    <dbReference type="NCBI Taxonomy" id="307972"/>
    <lineage>
        <taxon>Eukaryota</taxon>
        <taxon>Metazoa</taxon>
        <taxon>Echinodermata</taxon>
        <taxon>Eleutherozoa</taxon>
        <taxon>Echinozoa</taxon>
        <taxon>Holothuroidea</taxon>
        <taxon>Aspidochirotacea</taxon>
        <taxon>Aspidochirotida</taxon>
        <taxon>Stichopodidae</taxon>
        <taxon>Apostichopus</taxon>
    </lineage>
</organism>
<dbReference type="Pfam" id="PF00018">
    <property type="entry name" value="SH3_1"/>
    <property type="match status" value="1"/>
</dbReference>
<gene>
    <name evidence="17" type="ORF">BSL78_03120</name>
</gene>
<dbReference type="Pfam" id="PF07714">
    <property type="entry name" value="PK_Tyr_Ser-Thr"/>
    <property type="match status" value="1"/>
</dbReference>
<sequence>MLRSLKLRKKTKPEKSMGCKGSKQNNDGDISPPSKKMADQGPDRGPSNVYHPNPTNPNSNKGQDQVISKPSTTEYDDRNLYKALYDYEQRTDGDVPFNKDDILHVTDFSDIGWWYAKNLSTQQEGYIPSNYVSRVKSILAEDWYFGAILRNESFKLLSEPGLEEGTFLVRDSVTVTGVYVISVRTSKVHEPVKVVNIRVHPLKDSDGGIQYYREENRKFDTVQNLIAHYSEHYADKGNKCLLRSSPARQAPQTNGLTPDEWEIARDAITLDTKLGEGNFGEVWKGTWKNKLQVAVKSMKPKSMKVEDFLEEAKTLKQLQHEHLLALQGVCTLGEPILIVTEIMVNGDLLKYLREKEGRYINHGDMIFMAKQIVSGMTFLEKRNFVHRDLAARNILVGENHHVKVADFGLSRVLDEEIYSATGNKFPVKWTAPEALLERKFSTKSDVWSFGITLTEIETKGIMPYPGMANRDLANQLERGYRMQQGRDCPDRLYGIMRNCWEWKPEDRPTFESLLADFSEYLIDMEKGKYD</sequence>
<feature type="domain" description="Protein kinase" evidence="16">
    <location>
        <begin position="268"/>
        <end position="521"/>
    </location>
</feature>
<dbReference type="InterPro" id="IPR008266">
    <property type="entry name" value="Tyr_kinase_AS"/>
</dbReference>
<dbReference type="PROSITE" id="PS00107">
    <property type="entry name" value="PROTEIN_KINASE_ATP"/>
    <property type="match status" value="1"/>
</dbReference>
<dbReference type="Proteomes" id="UP000230750">
    <property type="component" value="Unassembled WGS sequence"/>
</dbReference>
<evidence type="ECO:0000256" key="11">
    <source>
        <dbReference type="PROSITE-ProRule" id="PRU10141"/>
    </source>
</evidence>
<dbReference type="InterPro" id="IPR036860">
    <property type="entry name" value="SH2_dom_sf"/>
</dbReference>
<keyword evidence="2 12" id="KW-0808">Transferase</keyword>
<dbReference type="InterPro" id="IPR001245">
    <property type="entry name" value="Ser-Thr/Tyr_kinase_cat_dom"/>
</dbReference>
<keyword evidence="5 11" id="KW-0067">ATP-binding</keyword>
<feature type="region of interest" description="Disordered" evidence="13">
    <location>
        <begin position="1"/>
        <end position="72"/>
    </location>
</feature>
<dbReference type="EMBL" id="MRZV01000069">
    <property type="protein sequence ID" value="PIK59965.1"/>
    <property type="molecule type" value="Genomic_DNA"/>
</dbReference>
<dbReference type="PROSITE" id="PS50011">
    <property type="entry name" value="PROTEIN_KINASE_DOM"/>
    <property type="match status" value="1"/>
</dbReference>
<dbReference type="InterPro" id="IPR001452">
    <property type="entry name" value="SH3_domain"/>
</dbReference>
<evidence type="ECO:0000256" key="4">
    <source>
        <dbReference type="ARBA" id="ARBA00022777"/>
    </source>
</evidence>
<comment type="similarity">
    <text evidence="12">Belongs to the protein kinase superfamily. Tyr protein kinase family.</text>
</comment>
<dbReference type="InterPro" id="IPR036028">
    <property type="entry name" value="SH3-like_dom_sf"/>
</dbReference>
<keyword evidence="18" id="KW-1185">Reference proteome</keyword>
<feature type="compositionally biased region" description="Basic residues" evidence="13">
    <location>
        <begin position="1"/>
        <end position="12"/>
    </location>
</feature>
<evidence type="ECO:0000256" key="5">
    <source>
        <dbReference type="ARBA" id="ARBA00022840"/>
    </source>
</evidence>
<dbReference type="GO" id="GO:0004715">
    <property type="term" value="F:non-membrane spanning protein tyrosine kinase activity"/>
    <property type="evidence" value="ECO:0007669"/>
    <property type="project" value="UniProtKB-EC"/>
</dbReference>
<evidence type="ECO:0000256" key="8">
    <source>
        <dbReference type="ARBA" id="ARBA00051245"/>
    </source>
</evidence>
<dbReference type="EC" id="2.7.10.2" evidence="12"/>
<dbReference type="PROSITE" id="PS50002">
    <property type="entry name" value="SH3"/>
    <property type="match status" value="1"/>
</dbReference>
<dbReference type="PANTHER" id="PTHR24418">
    <property type="entry name" value="TYROSINE-PROTEIN KINASE"/>
    <property type="match status" value="1"/>
</dbReference>
<dbReference type="SMART" id="SM00219">
    <property type="entry name" value="TyrKc"/>
    <property type="match status" value="1"/>
</dbReference>
<dbReference type="Gene3D" id="3.30.200.20">
    <property type="entry name" value="Phosphorylase Kinase, domain 1"/>
    <property type="match status" value="1"/>
</dbReference>
<evidence type="ECO:0000313" key="18">
    <source>
        <dbReference type="Proteomes" id="UP000230750"/>
    </source>
</evidence>
<name>A0A2G8LIA4_STIJA</name>
<dbReference type="InterPro" id="IPR000719">
    <property type="entry name" value="Prot_kinase_dom"/>
</dbReference>
<evidence type="ECO:0000256" key="3">
    <source>
        <dbReference type="ARBA" id="ARBA00022741"/>
    </source>
</evidence>
<dbReference type="PRINTS" id="PR00401">
    <property type="entry name" value="SH2DOMAIN"/>
</dbReference>
<dbReference type="PRINTS" id="PR00452">
    <property type="entry name" value="SH3DOMAIN"/>
</dbReference>
<reference evidence="17 18" key="1">
    <citation type="journal article" date="2017" name="PLoS Biol.">
        <title>The sea cucumber genome provides insights into morphological evolution and visceral regeneration.</title>
        <authorList>
            <person name="Zhang X."/>
            <person name="Sun L."/>
            <person name="Yuan J."/>
            <person name="Sun Y."/>
            <person name="Gao Y."/>
            <person name="Zhang L."/>
            <person name="Li S."/>
            <person name="Dai H."/>
            <person name="Hamel J.F."/>
            <person name="Liu C."/>
            <person name="Yu Y."/>
            <person name="Liu S."/>
            <person name="Lin W."/>
            <person name="Guo K."/>
            <person name="Jin S."/>
            <person name="Xu P."/>
            <person name="Storey K.B."/>
            <person name="Huan P."/>
            <person name="Zhang T."/>
            <person name="Zhou Y."/>
            <person name="Zhang J."/>
            <person name="Lin C."/>
            <person name="Li X."/>
            <person name="Xing L."/>
            <person name="Huo D."/>
            <person name="Sun M."/>
            <person name="Wang L."/>
            <person name="Mercier A."/>
            <person name="Li F."/>
            <person name="Yang H."/>
            <person name="Xiang J."/>
        </authorList>
    </citation>
    <scope>NUCLEOTIDE SEQUENCE [LARGE SCALE GENOMIC DNA]</scope>
    <source>
        <strain evidence="17">Shaxun</strain>
        <tissue evidence="17">Muscle</tissue>
    </source>
</reference>
<proteinExistence type="inferred from homology"/>
<evidence type="ECO:0000256" key="7">
    <source>
        <dbReference type="ARBA" id="ARBA00023137"/>
    </source>
</evidence>
<dbReference type="Pfam" id="PF00017">
    <property type="entry name" value="SH2"/>
    <property type="match status" value="1"/>
</dbReference>
<evidence type="ECO:0000313" key="17">
    <source>
        <dbReference type="EMBL" id="PIK59965.1"/>
    </source>
</evidence>
<dbReference type="PROSITE" id="PS50001">
    <property type="entry name" value="SH2"/>
    <property type="match status" value="1"/>
</dbReference>
<dbReference type="SUPFAM" id="SSF55550">
    <property type="entry name" value="SH2 domain"/>
    <property type="match status" value="1"/>
</dbReference>
<evidence type="ECO:0000259" key="14">
    <source>
        <dbReference type="PROSITE" id="PS50001"/>
    </source>
</evidence>
<dbReference type="Gene3D" id="3.30.505.10">
    <property type="entry name" value="SH2 domain"/>
    <property type="match status" value="1"/>
</dbReference>
<accession>A0A2G8LIA4</accession>